<dbReference type="InterPro" id="IPR006439">
    <property type="entry name" value="HAD-SF_hydro_IA"/>
</dbReference>
<evidence type="ECO:0000256" key="1">
    <source>
        <dbReference type="ARBA" id="ARBA00007958"/>
    </source>
</evidence>
<dbReference type="KEGG" id="tac:Ta0936"/>
<dbReference type="InterPro" id="IPR006386">
    <property type="entry name" value="HAD-SF_hydro_IB_PSP-like_arc"/>
</dbReference>
<dbReference type="InParanoid" id="Q9HJN1"/>
<dbReference type="Pfam" id="PF12710">
    <property type="entry name" value="HAD"/>
    <property type="match status" value="1"/>
</dbReference>
<dbReference type="DNASU" id="1456469"/>
<dbReference type="EMBL" id="AL445066">
    <property type="protein sequence ID" value="CAC12065.1"/>
    <property type="molecule type" value="Genomic_DNA"/>
</dbReference>
<dbReference type="NCBIfam" id="TIGR01488">
    <property type="entry name" value="HAD-SF-IB"/>
    <property type="match status" value="1"/>
</dbReference>
<organism evidence="2 3">
    <name type="scientific">Thermoplasma acidophilum (strain ATCC 25905 / DSM 1728 / JCM 9062 / NBRC 15155 / AMRC-C165)</name>
    <dbReference type="NCBI Taxonomy" id="273075"/>
    <lineage>
        <taxon>Archaea</taxon>
        <taxon>Methanobacteriati</taxon>
        <taxon>Thermoplasmatota</taxon>
        <taxon>Thermoplasmata</taxon>
        <taxon>Thermoplasmatales</taxon>
        <taxon>Thermoplasmataceae</taxon>
        <taxon>Thermoplasma</taxon>
    </lineage>
</organism>
<dbReference type="Gene3D" id="3.40.50.1000">
    <property type="entry name" value="HAD superfamily/HAD-like"/>
    <property type="match status" value="1"/>
</dbReference>
<dbReference type="EnsemblBacteria" id="CAC12065">
    <property type="protein sequence ID" value="CAC12065"/>
    <property type="gene ID" value="CAC12065"/>
</dbReference>
<dbReference type="NCBIfam" id="TIGR01491">
    <property type="entry name" value="HAD-SF-IB-PSPlk"/>
    <property type="match status" value="1"/>
</dbReference>
<dbReference type="InterPro" id="IPR023214">
    <property type="entry name" value="HAD_sf"/>
</dbReference>
<dbReference type="Proteomes" id="UP000001024">
    <property type="component" value="Chromosome"/>
</dbReference>
<protein>
    <recommendedName>
        <fullName evidence="4">Phosphoserine phosphatase</fullName>
    </recommendedName>
</protein>
<reference evidence="2 3" key="1">
    <citation type="journal article" date="2000" name="Nature">
        <title>The genome sequence of the thermoacidophilic scavenger Thermoplasma acidophilum.</title>
        <authorList>
            <person name="Ruepp A."/>
            <person name="Graml W."/>
            <person name="Santos-Martinez M.L."/>
            <person name="Koretke K.K."/>
            <person name="Volker C."/>
            <person name="Mewes H.W."/>
            <person name="Frishman D."/>
            <person name="Stocker S."/>
            <person name="Lupas A.N."/>
            <person name="Baumeister W."/>
        </authorList>
    </citation>
    <scope>NUCLEOTIDE SEQUENCE [LARGE SCALE GENOMIC DNA]</scope>
    <source>
        <strain evidence="3">ATCC 25905 / DSM 1728 / JCM 9062 / NBRC 15155 / AMRC-C165</strain>
    </source>
</reference>
<evidence type="ECO:0008006" key="4">
    <source>
        <dbReference type="Google" id="ProtNLM"/>
    </source>
</evidence>
<evidence type="ECO:0000313" key="2">
    <source>
        <dbReference type="EMBL" id="CAC12065.1"/>
    </source>
</evidence>
<accession>Q9HJN1</accession>
<comment type="similarity">
    <text evidence="1">Belongs to the HAD-like hydrolase superfamily.</text>
</comment>
<dbReference type="PRINTS" id="PR00413">
    <property type="entry name" value="HADHALOGNASE"/>
</dbReference>
<dbReference type="PaxDb" id="273075-Ta0936"/>
<sequence>MRKERRMIKLAIFDMDGTLTDEPSSWEYVHRRLHTDNHMNFRLYRNGFISYEEFFRSDVLAWLRMHPRLKKDDIAGILRDIKLRDGSSEVVNGLKERGLITAVVSGGISWLCDILNEYMQIDYNLSNVIATDEGGFVQPWGYIRVIPERKNIAVKSLQSMLHISKDETISIGDSMENGMIHINSSKAYIIGGKGRHGEIPLGNNIRNLLSYI</sequence>
<dbReference type="InterPro" id="IPR036412">
    <property type="entry name" value="HAD-like_sf"/>
</dbReference>
<dbReference type="eggNOG" id="arCOG01158">
    <property type="taxonomic scope" value="Archaea"/>
</dbReference>
<dbReference type="STRING" id="273075.gene:9572153"/>
<evidence type="ECO:0000313" key="3">
    <source>
        <dbReference type="Proteomes" id="UP000001024"/>
    </source>
</evidence>
<gene>
    <name evidence="2" type="ordered locus">Ta0936</name>
</gene>
<keyword evidence="3" id="KW-1185">Reference proteome</keyword>
<name>Q9HJN1_THEAC</name>
<proteinExistence type="inferred from homology"/>
<dbReference type="SUPFAM" id="SSF56784">
    <property type="entry name" value="HAD-like"/>
    <property type="match status" value="1"/>
</dbReference>
<dbReference type="HOGENOM" id="CLU_036368_4_5_2"/>
<dbReference type="AlphaFoldDB" id="Q9HJN1"/>